<keyword evidence="7" id="KW-1185">Reference proteome</keyword>
<dbReference type="GO" id="GO:0008173">
    <property type="term" value="F:RNA methyltransferase activity"/>
    <property type="evidence" value="ECO:0007669"/>
    <property type="project" value="InterPro"/>
</dbReference>
<dbReference type="EMBL" id="NIGF01000001">
    <property type="protein sequence ID" value="PQV65556.1"/>
    <property type="molecule type" value="Genomic_DNA"/>
</dbReference>
<dbReference type="InterPro" id="IPR001537">
    <property type="entry name" value="SpoU_MeTrfase"/>
</dbReference>
<dbReference type="GO" id="GO:0003723">
    <property type="term" value="F:RNA binding"/>
    <property type="evidence" value="ECO:0007669"/>
    <property type="project" value="InterPro"/>
</dbReference>
<evidence type="ECO:0000256" key="1">
    <source>
        <dbReference type="ARBA" id="ARBA00007228"/>
    </source>
</evidence>
<dbReference type="Pfam" id="PF22435">
    <property type="entry name" value="MRM3-like_sub_bind"/>
    <property type="match status" value="1"/>
</dbReference>
<sequence length="274" mass="29209">MNHFSEQPSNSNSKSNSDLISSRQHPFIQLARALHSSKGRREHQLFLIEGKNAVTAALNVDFPIRAVLSDETESELSERALDKGIAVRRATSQILAYAGEAQSSLPVLALGELPATKNEEFSDFTLILDGISDPGNVGTLWRAADAAGARGVLSLGGADPFSPKVVRSAAGSTFHLPPFSDLAPQNLIARLKDAGIPIVAAEAHQGQSCFDFLWPARAALVLGHETRGISPELSEAADFRISIPIFGRAESLNAAMAGTVLLYSWAQSRGKLSV</sequence>
<feature type="domain" description="MRM3-like substrate binding" evidence="5">
    <location>
        <begin position="26"/>
        <end position="100"/>
    </location>
</feature>
<dbReference type="RefSeq" id="WP_157947484.1">
    <property type="nucleotide sequence ID" value="NZ_NIGF01000001.1"/>
</dbReference>
<dbReference type="Gene3D" id="3.30.1330.30">
    <property type="match status" value="1"/>
</dbReference>
<evidence type="ECO:0000256" key="2">
    <source>
        <dbReference type="ARBA" id="ARBA00022603"/>
    </source>
</evidence>
<dbReference type="PANTHER" id="PTHR43191">
    <property type="entry name" value="RRNA METHYLTRANSFERASE 3"/>
    <property type="match status" value="1"/>
</dbReference>
<accession>A0A2S8SXN7</accession>
<dbReference type="Proteomes" id="UP000237684">
    <property type="component" value="Unassembled WGS sequence"/>
</dbReference>
<comment type="similarity">
    <text evidence="1">Belongs to the class IV-like SAM-binding methyltransferase superfamily. RNA methyltransferase TrmH family.</text>
</comment>
<dbReference type="PANTHER" id="PTHR43191:SF2">
    <property type="entry name" value="RRNA METHYLTRANSFERASE 3, MITOCHONDRIAL"/>
    <property type="match status" value="1"/>
</dbReference>
<dbReference type="SUPFAM" id="SSF55315">
    <property type="entry name" value="L30e-like"/>
    <property type="match status" value="1"/>
</dbReference>
<dbReference type="CDD" id="cd18095">
    <property type="entry name" value="SpoU-like_rRNA-MTase"/>
    <property type="match status" value="1"/>
</dbReference>
<dbReference type="OrthoDB" id="9785673at2"/>
<organism evidence="6 7">
    <name type="scientific">Abditibacterium utsteinense</name>
    <dbReference type="NCBI Taxonomy" id="1960156"/>
    <lineage>
        <taxon>Bacteria</taxon>
        <taxon>Pseudomonadati</taxon>
        <taxon>Abditibacteriota</taxon>
        <taxon>Abditibacteriia</taxon>
        <taxon>Abditibacteriales</taxon>
        <taxon>Abditibacteriaceae</taxon>
        <taxon>Abditibacterium</taxon>
    </lineage>
</organism>
<proteinExistence type="inferred from homology"/>
<feature type="domain" description="tRNA/rRNA methyltransferase SpoU type" evidence="4">
    <location>
        <begin position="124"/>
        <end position="263"/>
    </location>
</feature>
<keyword evidence="3 6" id="KW-0808">Transferase</keyword>
<protein>
    <submittedName>
        <fullName evidence="6">RNA methyltransferase, TrmH family</fullName>
    </submittedName>
</protein>
<dbReference type="AlphaFoldDB" id="A0A2S8SXN7"/>
<dbReference type="Pfam" id="PF00588">
    <property type="entry name" value="SpoU_methylase"/>
    <property type="match status" value="1"/>
</dbReference>
<dbReference type="InterPro" id="IPR029028">
    <property type="entry name" value="Alpha/beta_knot_MTases"/>
</dbReference>
<dbReference type="InterPro" id="IPR053888">
    <property type="entry name" value="MRM3-like_sub_bind"/>
</dbReference>
<dbReference type="InterPro" id="IPR029064">
    <property type="entry name" value="Ribosomal_eL30-like_sf"/>
</dbReference>
<evidence type="ECO:0000259" key="4">
    <source>
        <dbReference type="Pfam" id="PF00588"/>
    </source>
</evidence>
<dbReference type="FunCoup" id="A0A2S8SXN7">
    <property type="interactions" value="302"/>
</dbReference>
<dbReference type="Gene3D" id="3.40.1280.10">
    <property type="match status" value="1"/>
</dbReference>
<evidence type="ECO:0000256" key="3">
    <source>
        <dbReference type="ARBA" id="ARBA00022679"/>
    </source>
</evidence>
<comment type="caution">
    <text evidence="6">The sequence shown here is derived from an EMBL/GenBank/DDBJ whole genome shotgun (WGS) entry which is preliminary data.</text>
</comment>
<dbReference type="InterPro" id="IPR051259">
    <property type="entry name" value="rRNA_Methyltransferase"/>
</dbReference>
<name>A0A2S8SXN7_9BACT</name>
<reference evidence="6 7" key="1">
    <citation type="journal article" date="2018" name="Syst. Appl. Microbiol.">
        <title>Abditibacterium utsteinense sp. nov., the first cultivated member of candidate phylum FBP, isolated from ice-free Antarctic soil samples.</title>
        <authorList>
            <person name="Tahon G."/>
            <person name="Tytgat B."/>
            <person name="Lebbe L."/>
            <person name="Carlier A."/>
            <person name="Willems A."/>
        </authorList>
    </citation>
    <scope>NUCLEOTIDE SEQUENCE [LARGE SCALE GENOMIC DNA]</scope>
    <source>
        <strain evidence="6 7">LMG 29911</strain>
    </source>
</reference>
<dbReference type="GO" id="GO:0032259">
    <property type="term" value="P:methylation"/>
    <property type="evidence" value="ECO:0007669"/>
    <property type="project" value="UniProtKB-KW"/>
</dbReference>
<dbReference type="InParanoid" id="A0A2S8SXN7"/>
<dbReference type="SUPFAM" id="SSF75217">
    <property type="entry name" value="alpha/beta knot"/>
    <property type="match status" value="1"/>
</dbReference>
<evidence type="ECO:0000259" key="5">
    <source>
        <dbReference type="Pfam" id="PF22435"/>
    </source>
</evidence>
<gene>
    <name evidence="6" type="ORF">B1R32_101298</name>
</gene>
<dbReference type="InterPro" id="IPR029026">
    <property type="entry name" value="tRNA_m1G_MTases_N"/>
</dbReference>
<evidence type="ECO:0000313" key="6">
    <source>
        <dbReference type="EMBL" id="PQV65556.1"/>
    </source>
</evidence>
<evidence type="ECO:0000313" key="7">
    <source>
        <dbReference type="Proteomes" id="UP000237684"/>
    </source>
</evidence>
<dbReference type="GO" id="GO:0006396">
    <property type="term" value="P:RNA processing"/>
    <property type="evidence" value="ECO:0007669"/>
    <property type="project" value="InterPro"/>
</dbReference>
<keyword evidence="2 6" id="KW-0489">Methyltransferase</keyword>